<feature type="repeat" description="EAR" evidence="10">
    <location>
        <begin position="456"/>
        <end position="499"/>
    </location>
</feature>
<evidence type="ECO:0000313" key="13">
    <source>
        <dbReference type="Proteomes" id="UP000008225"/>
    </source>
</evidence>
<sequence length="594" mass="67669">MQVGSLLQQLDPSHLTVPHRSLPPSSALLERGEAHESAAGPCFEKAEIQRQRKKGGLLCDLFLEQDNHHLNSRSPVHGWGYFLDCMESERSKRMGNACIPLKRIAYFLCLLSALLLTEGKKPAKPKCPAVCTCTKDNALCENARSIPRTVPPDVTSLSFVRSGFTEISEGSFLFTPSLQLLSLANNNLQTLPKDIFKGLDSLTNVDLRGNSFNCDCKLKWLVEWLGHTNATVEDIYCEGPPEYKKRKINSLSSKDFDCIITEFAKSQDLPYQSLSIDAFSYLNDEYVVIAQPFTGKCIFLEWDHVEKTFRNYDNITGTSTVVCKPIVIETQLYVIVAQLFGGSHIYKRDSFANKFIKIQDIEILKIRKPNDIETFKIENNWYFVVADSSKAGFTTIYKWNGNGFYSHQSLHAWYRDTDVEYLEIVRTPQTLRTPHLILSSSSQRPVIYQWNKATQLFSNQTDIPNMEDVYAVKHFSVKGDVYICLTRFIGDSKVMKWGGSSFQDIQRIPSRGSMVFQPLQINNYQYAILGSDYSFTQVFNWDSEKATFVKFQELNVQAPRSFTHVSINKRNFLFASSFKGNTQIYKHVIVDLSA</sequence>
<keyword evidence="6" id="KW-0770">Synapse</keyword>
<feature type="repeat" description="EAR" evidence="10">
    <location>
        <begin position="501"/>
        <end position="543"/>
    </location>
</feature>
<evidence type="ECO:0000259" key="11">
    <source>
        <dbReference type="SMART" id="SM00082"/>
    </source>
</evidence>
<dbReference type="Gene3D" id="3.80.10.10">
    <property type="entry name" value="Ribonuclease Inhibitor"/>
    <property type="match status" value="2"/>
</dbReference>
<evidence type="ECO:0000256" key="1">
    <source>
        <dbReference type="ARBA" id="ARBA00004496"/>
    </source>
</evidence>
<keyword evidence="3" id="KW-0433">Leucine-rich repeat</keyword>
<evidence type="ECO:0000256" key="6">
    <source>
        <dbReference type="ARBA" id="ARBA00023018"/>
    </source>
</evidence>
<organism evidence="12 13">
    <name type="scientific">Callithrix jacchus</name>
    <name type="common">White-tufted-ear marmoset</name>
    <name type="synonym">Simia Jacchus</name>
    <dbReference type="NCBI Taxonomy" id="9483"/>
    <lineage>
        <taxon>Eukaryota</taxon>
        <taxon>Metazoa</taxon>
        <taxon>Chordata</taxon>
        <taxon>Craniata</taxon>
        <taxon>Vertebrata</taxon>
        <taxon>Euteleostomi</taxon>
        <taxon>Mammalia</taxon>
        <taxon>Eutheria</taxon>
        <taxon>Euarchontoglires</taxon>
        <taxon>Primates</taxon>
        <taxon>Haplorrhini</taxon>
        <taxon>Platyrrhini</taxon>
        <taxon>Cebidae</taxon>
        <taxon>Callitrichinae</taxon>
        <taxon>Callithrix</taxon>
        <taxon>Callithrix</taxon>
    </lineage>
</organism>
<dbReference type="GeneTree" id="ENSGT00940000159793"/>
<evidence type="ECO:0000256" key="5">
    <source>
        <dbReference type="ARBA" id="ARBA00022737"/>
    </source>
</evidence>
<evidence type="ECO:0000256" key="7">
    <source>
        <dbReference type="ARBA" id="ARBA00023180"/>
    </source>
</evidence>
<comment type="subcellular location">
    <subcellularLocation>
        <location evidence="1">Cytoplasm</location>
    </subcellularLocation>
    <subcellularLocation>
        <location evidence="8">Synapse</location>
    </subcellularLocation>
</comment>
<keyword evidence="4" id="KW-0732">Signal</keyword>
<name>F7A3V0_CALJA</name>
<keyword evidence="5" id="KW-0677">Repeat</keyword>
<dbReference type="AlphaFoldDB" id="F7A3V0"/>
<dbReference type="SUPFAM" id="SSF52058">
    <property type="entry name" value="L domain-like"/>
    <property type="match status" value="1"/>
</dbReference>
<dbReference type="Pfam" id="PF03736">
    <property type="entry name" value="EPTP"/>
    <property type="match status" value="6"/>
</dbReference>
<evidence type="ECO:0000313" key="12">
    <source>
        <dbReference type="Ensembl" id="ENSCJAP00000028757.2"/>
    </source>
</evidence>
<dbReference type="InterPro" id="IPR005492">
    <property type="entry name" value="EPTP"/>
</dbReference>
<keyword evidence="13" id="KW-1185">Reference proteome</keyword>
<dbReference type="PANTHER" id="PTHR24367:SF17">
    <property type="entry name" value="LEUCINE-RICH GLIOMA-INACTIVATED PROTEIN 1"/>
    <property type="match status" value="1"/>
</dbReference>
<dbReference type="PANTHER" id="PTHR24367">
    <property type="entry name" value="LEUCINE-RICH REPEAT-CONTAINING PROTEIN"/>
    <property type="match status" value="1"/>
</dbReference>
<dbReference type="Ensembl" id="ENSCJAT00000030387.4">
    <property type="protein sequence ID" value="ENSCJAP00000028757.2"/>
    <property type="gene ID" value="ENSCJAG00000015588.4"/>
</dbReference>
<evidence type="ECO:0000256" key="2">
    <source>
        <dbReference type="ARBA" id="ARBA00022490"/>
    </source>
</evidence>
<dbReference type="PROSITE" id="PS50912">
    <property type="entry name" value="EAR"/>
    <property type="match status" value="7"/>
</dbReference>
<feature type="repeat" description="EAR" evidence="10">
    <location>
        <begin position="547"/>
        <end position="589"/>
    </location>
</feature>
<dbReference type="GO" id="GO:0045202">
    <property type="term" value="C:synapse"/>
    <property type="evidence" value="ECO:0007669"/>
    <property type="project" value="UniProtKB-SubCell"/>
</dbReference>
<dbReference type="GO" id="GO:0005615">
    <property type="term" value="C:extracellular space"/>
    <property type="evidence" value="ECO:0007669"/>
    <property type="project" value="TreeGrafter"/>
</dbReference>
<dbReference type="InterPro" id="IPR009039">
    <property type="entry name" value="EAR"/>
</dbReference>
<feature type="repeat" description="EAR" evidence="10">
    <location>
        <begin position="403"/>
        <end position="452"/>
    </location>
</feature>
<proteinExistence type="predicted"/>
<dbReference type="GO" id="GO:0005737">
    <property type="term" value="C:cytoplasm"/>
    <property type="evidence" value="ECO:0007669"/>
    <property type="project" value="UniProtKB-SubCell"/>
</dbReference>
<dbReference type="InterPro" id="IPR051295">
    <property type="entry name" value="LGI_related"/>
</dbReference>
<dbReference type="Pfam" id="PF13855">
    <property type="entry name" value="LRR_8"/>
    <property type="match status" value="1"/>
</dbReference>
<keyword evidence="7" id="KW-0325">Glycoprotein</keyword>
<dbReference type="InterPro" id="IPR000483">
    <property type="entry name" value="Cys-rich_flank_reg_C"/>
</dbReference>
<evidence type="ECO:0000256" key="4">
    <source>
        <dbReference type="ARBA" id="ARBA00022729"/>
    </source>
</evidence>
<evidence type="ECO:0000256" key="10">
    <source>
        <dbReference type="PROSITE-ProRule" id="PRU00075"/>
    </source>
</evidence>
<evidence type="ECO:0000256" key="8">
    <source>
        <dbReference type="ARBA" id="ARBA00034103"/>
    </source>
</evidence>
<protein>
    <recommendedName>
        <fullName evidence="9">Leucine-rich glioma-inactivated protein 1</fullName>
    </recommendedName>
</protein>
<reference evidence="12" key="3">
    <citation type="submission" date="2025-09" db="UniProtKB">
        <authorList>
            <consortium name="Ensembl"/>
        </authorList>
    </citation>
    <scope>IDENTIFICATION</scope>
</reference>
<feature type="repeat" description="EAR" evidence="10">
    <location>
        <begin position="308"/>
        <end position="350"/>
    </location>
</feature>
<feature type="domain" description="LRRCT" evidence="11">
    <location>
        <begin position="210"/>
        <end position="259"/>
    </location>
</feature>
<dbReference type="SMART" id="SM00082">
    <property type="entry name" value="LRRCT"/>
    <property type="match status" value="1"/>
</dbReference>
<reference evidence="12" key="2">
    <citation type="submission" date="2025-08" db="UniProtKB">
        <authorList>
            <consortium name="Ensembl"/>
        </authorList>
    </citation>
    <scope>IDENTIFICATION</scope>
</reference>
<keyword evidence="2" id="KW-0963">Cytoplasm</keyword>
<reference evidence="12" key="1">
    <citation type="submission" date="2009-03" db="EMBL/GenBank/DDBJ databases">
        <authorList>
            <person name="Warren W."/>
            <person name="Ye L."/>
            <person name="Minx P."/>
            <person name="Worley K."/>
            <person name="Gibbs R."/>
            <person name="Wilson R.K."/>
        </authorList>
    </citation>
    <scope>NUCLEOTIDE SEQUENCE [LARGE SCALE GENOMIC DNA]</scope>
</reference>
<evidence type="ECO:0000256" key="3">
    <source>
        <dbReference type="ARBA" id="ARBA00022614"/>
    </source>
</evidence>
<gene>
    <name evidence="12" type="primary">LGI1</name>
</gene>
<feature type="repeat" description="EAR" evidence="10">
    <location>
        <begin position="262"/>
        <end position="304"/>
    </location>
</feature>
<accession>F7A3V0</accession>
<dbReference type="InterPro" id="IPR032675">
    <property type="entry name" value="LRR_dom_sf"/>
</dbReference>
<dbReference type="InterPro" id="IPR001611">
    <property type="entry name" value="Leu-rich_rpt"/>
</dbReference>
<dbReference type="Bgee" id="ENSCJAG00000015588">
    <property type="expression patterns" value="Expressed in cerebellum and 3 other cell types or tissues"/>
</dbReference>
<evidence type="ECO:0000256" key="9">
    <source>
        <dbReference type="ARBA" id="ARBA00040825"/>
    </source>
</evidence>
<feature type="repeat" description="EAR" evidence="10">
    <location>
        <begin position="354"/>
        <end position="401"/>
    </location>
</feature>
<dbReference type="Proteomes" id="UP000008225">
    <property type="component" value="Chromosome 12"/>
</dbReference>